<protein>
    <submittedName>
        <fullName evidence="2">Uncharacterized protein</fullName>
    </submittedName>
</protein>
<proteinExistence type="predicted"/>
<name>A0A5I9BHS3_SALET</name>
<organism evidence="2">
    <name type="scientific">Salmonella enterica subsp. enterica serovar Eko</name>
    <dbReference type="NCBI Taxonomy" id="2564391"/>
    <lineage>
        <taxon>Bacteria</taxon>
        <taxon>Pseudomonadati</taxon>
        <taxon>Pseudomonadota</taxon>
        <taxon>Gammaproteobacteria</taxon>
        <taxon>Enterobacterales</taxon>
        <taxon>Enterobacteriaceae</taxon>
        <taxon>Salmonella</taxon>
    </lineage>
</organism>
<dbReference type="EMBL" id="AAHXPP010000019">
    <property type="protein sequence ID" value="ECB4501737.1"/>
    <property type="molecule type" value="Genomic_DNA"/>
</dbReference>
<dbReference type="AlphaFoldDB" id="A0A5I9BHS3"/>
<reference evidence="2" key="1">
    <citation type="submission" date="2019-02" db="EMBL/GenBank/DDBJ databases">
        <authorList>
            <consortium name="NARMS: The National Antimicrobial Resistance Monitoring System"/>
        </authorList>
    </citation>
    <scope>NUCLEOTIDE SEQUENCE</scope>
    <source>
        <strain evidence="2">FSIS11917530</strain>
    </source>
</reference>
<sequence length="112" mass="12796">MKKLLLLILTLCFTGISHASDSEEDLVKKTLQGDYQAQRNLAYSYMNGWDDISKDTIRGCALRKVILLTQAQADIGDYGNEAIDCRKVHPTDNQKVWEYVRGYLVLINENKK</sequence>
<comment type="caution">
    <text evidence="2">The sequence shown here is derived from an EMBL/GenBank/DDBJ whole genome shotgun (WGS) entry which is preliminary data.</text>
</comment>
<gene>
    <name evidence="2" type="ORF">EXG21_18430</name>
</gene>
<accession>A0A5I9BHS3</accession>
<keyword evidence="1" id="KW-0732">Signal</keyword>
<feature type="chain" id="PRO_5030130461" evidence="1">
    <location>
        <begin position="20"/>
        <end position="112"/>
    </location>
</feature>
<feature type="signal peptide" evidence="1">
    <location>
        <begin position="1"/>
        <end position="19"/>
    </location>
</feature>
<evidence type="ECO:0000313" key="2">
    <source>
        <dbReference type="EMBL" id="ECB4501737.1"/>
    </source>
</evidence>
<evidence type="ECO:0000256" key="1">
    <source>
        <dbReference type="SAM" id="SignalP"/>
    </source>
</evidence>